<sequence length="274" mass="28592">MQAHTSGQTKRVGVAVLGTVGKSIAKALDEGIPGIELVAVAARDVKAAAEWVSTLRSRPVVASFGEMAQMCDVVIECAPAHLLPEIAAPALKLGKQVVVLSCGALLNNDELIEIAREHGGQIVIPTGALLGLDAVTAAAEGRIMSVSMVTRKPVKGLLGAPYLAEQGIVIDGITEKTRIFAGTAREAAKGFPANLNVVVALSLAGIGPDQTKLEIWADPDISRNMHTITVESDAALLSMSIENIPTENPRTGRITAQSVLALLRKMTSPMRVGT</sequence>
<dbReference type="GO" id="GO:0009435">
    <property type="term" value="P:NAD+ biosynthetic process"/>
    <property type="evidence" value="ECO:0007669"/>
    <property type="project" value="UniProtKB-UniRule"/>
</dbReference>
<dbReference type="AlphaFoldDB" id="A0A5E4TH10"/>
<evidence type="ECO:0000256" key="2">
    <source>
        <dbReference type="ARBA" id="ARBA00022642"/>
    </source>
</evidence>
<dbReference type="GO" id="GO:0033735">
    <property type="term" value="F:aspartate dehydrogenase [NAD(P)+] activity"/>
    <property type="evidence" value="ECO:0007669"/>
    <property type="project" value="UniProtKB-EC"/>
</dbReference>
<dbReference type="InterPro" id="IPR011182">
    <property type="entry name" value="L-Asp_DH"/>
</dbReference>
<name>A0A5E4TH10_9BURK</name>
<gene>
    <name evidence="6" type="primary">nadX</name>
    <name evidence="9" type="ORF">PIN31115_01335</name>
</gene>
<dbReference type="PIRSF" id="PIRSF005227">
    <property type="entry name" value="Asp_dh_NAD_syn"/>
    <property type="match status" value="1"/>
</dbReference>
<evidence type="ECO:0000313" key="10">
    <source>
        <dbReference type="Proteomes" id="UP000333828"/>
    </source>
</evidence>
<reference evidence="9 10" key="1">
    <citation type="submission" date="2019-08" db="EMBL/GenBank/DDBJ databases">
        <authorList>
            <person name="Peeters C."/>
        </authorList>
    </citation>
    <scope>NUCLEOTIDE SEQUENCE [LARGE SCALE GENOMIC DNA]</scope>
    <source>
        <strain evidence="9 10">LMG 31115</strain>
    </source>
</reference>
<dbReference type="EMBL" id="CABPSI010000001">
    <property type="protein sequence ID" value="VVD85459.1"/>
    <property type="molecule type" value="Genomic_DNA"/>
</dbReference>
<dbReference type="InterPro" id="IPR036291">
    <property type="entry name" value="NAD(P)-bd_dom_sf"/>
</dbReference>
<dbReference type="UniPathway" id="UPA00253">
    <property type="reaction ID" value="UER00456"/>
</dbReference>
<evidence type="ECO:0000259" key="7">
    <source>
        <dbReference type="Pfam" id="PF01958"/>
    </source>
</evidence>
<evidence type="ECO:0000256" key="4">
    <source>
        <dbReference type="ARBA" id="ARBA00023002"/>
    </source>
</evidence>
<evidence type="ECO:0000256" key="1">
    <source>
        <dbReference type="ARBA" id="ARBA00008331"/>
    </source>
</evidence>
<dbReference type="HAMAP" id="MF_01265">
    <property type="entry name" value="NadX"/>
    <property type="match status" value="1"/>
</dbReference>
<dbReference type="GO" id="GO:0051287">
    <property type="term" value="F:NAD binding"/>
    <property type="evidence" value="ECO:0007669"/>
    <property type="project" value="UniProtKB-UniRule"/>
</dbReference>
<dbReference type="NCBIfam" id="NF009825">
    <property type="entry name" value="PRK13302.1"/>
    <property type="match status" value="1"/>
</dbReference>
<dbReference type="PANTHER" id="PTHR31873">
    <property type="entry name" value="L-ASPARTATE DEHYDROGENASE-RELATED"/>
    <property type="match status" value="1"/>
</dbReference>
<dbReference type="GO" id="GO:0050661">
    <property type="term" value="F:NADP binding"/>
    <property type="evidence" value="ECO:0007669"/>
    <property type="project" value="UniProtKB-UniRule"/>
</dbReference>
<protein>
    <recommendedName>
        <fullName evidence="6">L-aspartate dehydrogenase</fullName>
        <ecNumber evidence="6">1.4.1.21</ecNumber>
    </recommendedName>
</protein>
<dbReference type="Gene3D" id="3.40.50.720">
    <property type="entry name" value="NAD(P)-binding Rossmann-like Domain"/>
    <property type="match status" value="1"/>
</dbReference>
<feature type="binding site" evidence="6">
    <location>
        <position position="196"/>
    </location>
    <ligand>
        <name>NAD(+)</name>
        <dbReference type="ChEBI" id="CHEBI:57540"/>
    </ligand>
</feature>
<feature type="active site" evidence="6">
    <location>
        <position position="226"/>
    </location>
</feature>
<dbReference type="InterPro" id="IPR005106">
    <property type="entry name" value="Asp/hSer_DH_NAD-bd"/>
</dbReference>
<comment type="similarity">
    <text evidence="1 6">Belongs to the L-aspartate dehydrogenase family.</text>
</comment>
<keyword evidence="10" id="KW-1185">Reference proteome</keyword>
<comment type="miscellaneous">
    <text evidence="6">The iminoaspartate product is unstable in aqueous solution and can decompose to oxaloacetate and ammonia.</text>
</comment>
<keyword evidence="4 6" id="KW-0560">Oxidoreductase</keyword>
<dbReference type="GO" id="GO:0016639">
    <property type="term" value="F:oxidoreductase activity, acting on the CH-NH2 group of donors, NAD or NADP as acceptor"/>
    <property type="evidence" value="ECO:0007669"/>
    <property type="project" value="UniProtKB-UniRule"/>
</dbReference>
<dbReference type="PANTHER" id="PTHR31873:SF6">
    <property type="entry name" value="ASPARTATE DEHYDROGENASE DOMAIN-CONTAINING PROTEIN"/>
    <property type="match status" value="1"/>
</dbReference>
<feature type="domain" description="Aspartate/homoserine dehydrogenase NAD-binding" evidence="8">
    <location>
        <begin position="17"/>
        <end position="125"/>
    </location>
</feature>
<evidence type="ECO:0000259" key="8">
    <source>
        <dbReference type="Pfam" id="PF03447"/>
    </source>
</evidence>
<evidence type="ECO:0000256" key="3">
    <source>
        <dbReference type="ARBA" id="ARBA00022857"/>
    </source>
</evidence>
<organism evidence="9 10">
    <name type="scientific">Pandoraea iniqua</name>
    <dbReference type="NCBI Taxonomy" id="2508288"/>
    <lineage>
        <taxon>Bacteria</taxon>
        <taxon>Pseudomonadati</taxon>
        <taxon>Pseudomonadota</taxon>
        <taxon>Betaproteobacteria</taxon>
        <taxon>Burkholderiales</taxon>
        <taxon>Burkholderiaceae</taxon>
        <taxon>Pandoraea</taxon>
    </lineage>
</organism>
<dbReference type="SUPFAM" id="SSF55347">
    <property type="entry name" value="Glyceraldehyde-3-phosphate dehydrogenase-like, C-terminal domain"/>
    <property type="match status" value="1"/>
</dbReference>
<comment type="function">
    <text evidence="6">Specifically catalyzes the NAD or NADP-dependent dehydrogenation of L-aspartate to iminoaspartate.</text>
</comment>
<dbReference type="Pfam" id="PF01958">
    <property type="entry name" value="Asp_DH_C"/>
    <property type="match status" value="1"/>
</dbReference>
<feature type="domain" description="Aspartate dehydrogenase" evidence="7">
    <location>
        <begin position="173"/>
        <end position="260"/>
    </location>
</feature>
<evidence type="ECO:0000256" key="5">
    <source>
        <dbReference type="ARBA" id="ARBA00023027"/>
    </source>
</evidence>
<dbReference type="EC" id="1.4.1.21" evidence="6"/>
<dbReference type="Pfam" id="PF03447">
    <property type="entry name" value="NAD_binding_3"/>
    <property type="match status" value="1"/>
</dbReference>
<evidence type="ECO:0000313" key="9">
    <source>
        <dbReference type="EMBL" id="VVD85459.1"/>
    </source>
</evidence>
<dbReference type="SUPFAM" id="SSF51735">
    <property type="entry name" value="NAD(P)-binding Rossmann-fold domains"/>
    <property type="match status" value="1"/>
</dbReference>
<comment type="pathway">
    <text evidence="6">Cofactor biosynthesis; NAD(+) biosynthesis; iminoaspartate from L-aspartate (dehydrogenase route): step 1/1.</text>
</comment>
<keyword evidence="5 6" id="KW-0520">NAD</keyword>
<dbReference type="InterPro" id="IPR002811">
    <property type="entry name" value="Asp_DH"/>
</dbReference>
<dbReference type="Proteomes" id="UP000333828">
    <property type="component" value="Unassembled WGS sequence"/>
</dbReference>
<feature type="binding site" evidence="6">
    <location>
        <position position="128"/>
    </location>
    <ligand>
        <name>NAD(+)</name>
        <dbReference type="ChEBI" id="CHEBI:57540"/>
    </ligand>
</feature>
<keyword evidence="3 6" id="KW-0521">NADP</keyword>
<comment type="catalytic activity">
    <reaction evidence="6">
        <text>L-aspartate + NADP(+) + H2O = oxaloacetate + NH4(+) + NADPH + H(+)</text>
        <dbReference type="Rhea" id="RHEA:11784"/>
        <dbReference type="ChEBI" id="CHEBI:15377"/>
        <dbReference type="ChEBI" id="CHEBI:15378"/>
        <dbReference type="ChEBI" id="CHEBI:16452"/>
        <dbReference type="ChEBI" id="CHEBI:28938"/>
        <dbReference type="ChEBI" id="CHEBI:29991"/>
        <dbReference type="ChEBI" id="CHEBI:57783"/>
        <dbReference type="ChEBI" id="CHEBI:58349"/>
        <dbReference type="EC" id="1.4.1.21"/>
    </reaction>
</comment>
<dbReference type="RefSeq" id="WP_087689177.1">
    <property type="nucleotide sequence ID" value="NZ_CABPSI010000001.1"/>
</dbReference>
<keyword evidence="2 6" id="KW-0662">Pyridine nucleotide biosynthesis</keyword>
<accession>A0A5E4TH10</accession>
<dbReference type="InterPro" id="IPR020626">
    <property type="entry name" value="Asp_DH_prok"/>
</dbReference>
<evidence type="ECO:0000256" key="6">
    <source>
        <dbReference type="HAMAP-Rule" id="MF_01265"/>
    </source>
</evidence>
<comment type="catalytic activity">
    <reaction evidence="6">
        <text>L-aspartate + NAD(+) + H2O = oxaloacetate + NH4(+) + NADH + H(+)</text>
        <dbReference type="Rhea" id="RHEA:11788"/>
        <dbReference type="ChEBI" id="CHEBI:15377"/>
        <dbReference type="ChEBI" id="CHEBI:15378"/>
        <dbReference type="ChEBI" id="CHEBI:16452"/>
        <dbReference type="ChEBI" id="CHEBI:28938"/>
        <dbReference type="ChEBI" id="CHEBI:29991"/>
        <dbReference type="ChEBI" id="CHEBI:57540"/>
        <dbReference type="ChEBI" id="CHEBI:57945"/>
        <dbReference type="EC" id="1.4.1.21"/>
    </reaction>
</comment>
<proteinExistence type="inferred from homology"/>
<dbReference type="Gene3D" id="3.30.360.10">
    <property type="entry name" value="Dihydrodipicolinate Reductase, domain 2"/>
    <property type="match status" value="1"/>
</dbReference>